<organism evidence="2 3">
    <name type="scientific">Lentinus tigrinus ALCF2SS1-6</name>
    <dbReference type="NCBI Taxonomy" id="1328759"/>
    <lineage>
        <taxon>Eukaryota</taxon>
        <taxon>Fungi</taxon>
        <taxon>Dikarya</taxon>
        <taxon>Basidiomycota</taxon>
        <taxon>Agaricomycotina</taxon>
        <taxon>Agaricomycetes</taxon>
        <taxon>Polyporales</taxon>
        <taxon>Polyporaceae</taxon>
        <taxon>Lentinus</taxon>
    </lineage>
</organism>
<keyword evidence="3" id="KW-1185">Reference proteome</keyword>
<dbReference type="AlphaFoldDB" id="A0A5C2RQ59"/>
<feature type="region of interest" description="Disordered" evidence="1">
    <location>
        <begin position="1"/>
        <end position="28"/>
    </location>
</feature>
<dbReference type="Gene3D" id="1.25.40.10">
    <property type="entry name" value="Tetratricopeptide repeat domain"/>
    <property type="match status" value="1"/>
</dbReference>
<dbReference type="EMBL" id="ML122330">
    <property type="protein sequence ID" value="RPD53059.1"/>
    <property type="molecule type" value="Genomic_DNA"/>
</dbReference>
<proteinExistence type="predicted"/>
<evidence type="ECO:0000313" key="3">
    <source>
        <dbReference type="Proteomes" id="UP000313359"/>
    </source>
</evidence>
<feature type="compositionally biased region" description="Polar residues" evidence="1">
    <location>
        <begin position="17"/>
        <end position="28"/>
    </location>
</feature>
<dbReference type="InterPro" id="IPR011990">
    <property type="entry name" value="TPR-like_helical_dom_sf"/>
</dbReference>
<dbReference type="Proteomes" id="UP000313359">
    <property type="component" value="Unassembled WGS sequence"/>
</dbReference>
<evidence type="ECO:0000256" key="1">
    <source>
        <dbReference type="SAM" id="MobiDB-lite"/>
    </source>
</evidence>
<sequence>MPSISGNRHRLAGRIGENSNDASMDADSTGSHHELPKLLLAIILRLVYRGVALARCVSCKGFSAPDSEDHGVPSADAYSALILHVKDTTDDTSNTMALFKESQSLGVVPNIFMYNTVISKLVKARKADSIVEHARRSVYGDAARTSVPDGFCVRTSTARLRLTSEA</sequence>
<name>A0A5C2RQ59_9APHY</name>
<reference evidence="2" key="1">
    <citation type="journal article" date="2018" name="Genome Biol. Evol.">
        <title>Genomics and development of Lentinus tigrinus, a white-rot wood-decaying mushroom with dimorphic fruiting bodies.</title>
        <authorList>
            <person name="Wu B."/>
            <person name="Xu Z."/>
            <person name="Knudson A."/>
            <person name="Carlson A."/>
            <person name="Chen N."/>
            <person name="Kovaka S."/>
            <person name="LaButti K."/>
            <person name="Lipzen A."/>
            <person name="Pennachio C."/>
            <person name="Riley R."/>
            <person name="Schakwitz W."/>
            <person name="Umezawa K."/>
            <person name="Ohm R.A."/>
            <person name="Grigoriev I.V."/>
            <person name="Nagy L.G."/>
            <person name="Gibbons J."/>
            <person name="Hibbett D."/>
        </authorList>
    </citation>
    <scope>NUCLEOTIDE SEQUENCE [LARGE SCALE GENOMIC DNA]</scope>
    <source>
        <strain evidence="2">ALCF2SS1-6</strain>
    </source>
</reference>
<accession>A0A5C2RQ59</accession>
<dbReference type="STRING" id="1328759.A0A5C2RQ59"/>
<gene>
    <name evidence="2" type="ORF">L227DRAFT_658447</name>
</gene>
<evidence type="ECO:0000313" key="2">
    <source>
        <dbReference type="EMBL" id="RPD53059.1"/>
    </source>
</evidence>
<dbReference type="OrthoDB" id="185373at2759"/>
<protein>
    <submittedName>
        <fullName evidence="2">Uncharacterized protein</fullName>
    </submittedName>
</protein>